<evidence type="ECO:0000256" key="1">
    <source>
        <dbReference type="ARBA" id="ARBA00004651"/>
    </source>
</evidence>
<dbReference type="PANTHER" id="PTHR43124:SF3">
    <property type="entry name" value="CHLORAMPHENICOL EFFLUX PUMP RV0191"/>
    <property type="match status" value="1"/>
</dbReference>
<dbReference type="PROSITE" id="PS50850">
    <property type="entry name" value="MFS"/>
    <property type="match status" value="1"/>
</dbReference>
<dbReference type="AlphaFoldDB" id="A0AAV3T570"/>
<evidence type="ECO:0000256" key="3">
    <source>
        <dbReference type="ARBA" id="ARBA00022692"/>
    </source>
</evidence>
<keyword evidence="5 6" id="KW-0472">Membrane</keyword>
<dbReference type="PANTHER" id="PTHR43124">
    <property type="entry name" value="PURINE EFFLUX PUMP PBUE"/>
    <property type="match status" value="1"/>
</dbReference>
<dbReference type="InterPro" id="IPR036259">
    <property type="entry name" value="MFS_trans_sf"/>
</dbReference>
<keyword evidence="3 6" id="KW-0812">Transmembrane</keyword>
<protein>
    <submittedName>
        <fullName evidence="8">MFS transporter</fullName>
    </submittedName>
</protein>
<feature type="transmembrane region" description="Helical" evidence="6">
    <location>
        <begin position="53"/>
        <end position="72"/>
    </location>
</feature>
<feature type="transmembrane region" description="Helical" evidence="6">
    <location>
        <begin position="21"/>
        <end position="41"/>
    </location>
</feature>
<dbReference type="RefSeq" id="WP_227259816.1">
    <property type="nucleotide sequence ID" value="NZ_BAAADU010000002.1"/>
</dbReference>
<proteinExistence type="predicted"/>
<reference evidence="8 9" key="1">
    <citation type="journal article" date="2019" name="Int. J. Syst. Evol. Microbiol.">
        <title>The Global Catalogue of Microorganisms (GCM) 10K type strain sequencing project: providing services to taxonomists for standard genome sequencing and annotation.</title>
        <authorList>
            <consortium name="The Broad Institute Genomics Platform"/>
            <consortium name="The Broad Institute Genome Sequencing Center for Infectious Disease"/>
            <person name="Wu L."/>
            <person name="Ma J."/>
        </authorList>
    </citation>
    <scope>NUCLEOTIDE SEQUENCE [LARGE SCALE GENOMIC DNA]</scope>
    <source>
        <strain evidence="8 9">JCM 16327</strain>
    </source>
</reference>
<organism evidence="8 9">
    <name type="scientific">Salarchaeum japonicum</name>
    <dbReference type="NCBI Taxonomy" id="555573"/>
    <lineage>
        <taxon>Archaea</taxon>
        <taxon>Methanobacteriati</taxon>
        <taxon>Methanobacteriota</taxon>
        <taxon>Stenosarchaea group</taxon>
        <taxon>Halobacteria</taxon>
        <taxon>Halobacteriales</taxon>
        <taxon>Halobacteriaceae</taxon>
    </lineage>
</organism>
<dbReference type="Pfam" id="PF07690">
    <property type="entry name" value="MFS_1"/>
    <property type="match status" value="1"/>
</dbReference>
<feature type="domain" description="Major facilitator superfamily (MFS) profile" evidence="7">
    <location>
        <begin position="23"/>
        <end position="407"/>
    </location>
</feature>
<keyword evidence="4 6" id="KW-1133">Transmembrane helix</keyword>
<name>A0AAV3T570_9EURY</name>
<evidence type="ECO:0000256" key="2">
    <source>
        <dbReference type="ARBA" id="ARBA00022475"/>
    </source>
</evidence>
<keyword evidence="2" id="KW-1003">Cell membrane</keyword>
<feature type="transmembrane region" description="Helical" evidence="6">
    <location>
        <begin position="263"/>
        <end position="281"/>
    </location>
</feature>
<dbReference type="GO" id="GO:0005886">
    <property type="term" value="C:plasma membrane"/>
    <property type="evidence" value="ECO:0007669"/>
    <property type="project" value="UniProtKB-SubCell"/>
</dbReference>
<feature type="transmembrane region" description="Helical" evidence="6">
    <location>
        <begin position="172"/>
        <end position="193"/>
    </location>
</feature>
<comment type="subcellular location">
    <subcellularLocation>
        <location evidence="1">Cell membrane</location>
        <topology evidence="1">Multi-pass membrane protein</topology>
    </subcellularLocation>
</comment>
<feature type="transmembrane region" description="Helical" evidence="6">
    <location>
        <begin position="232"/>
        <end position="257"/>
    </location>
</feature>
<evidence type="ECO:0000256" key="5">
    <source>
        <dbReference type="ARBA" id="ARBA00023136"/>
    </source>
</evidence>
<evidence type="ECO:0000256" key="6">
    <source>
        <dbReference type="SAM" id="Phobius"/>
    </source>
</evidence>
<evidence type="ECO:0000313" key="9">
    <source>
        <dbReference type="Proteomes" id="UP001500194"/>
    </source>
</evidence>
<dbReference type="GeneID" id="68573221"/>
<feature type="transmembrane region" description="Helical" evidence="6">
    <location>
        <begin position="387"/>
        <end position="406"/>
    </location>
</feature>
<evidence type="ECO:0000259" key="7">
    <source>
        <dbReference type="PROSITE" id="PS50850"/>
    </source>
</evidence>
<dbReference type="GO" id="GO:0022857">
    <property type="term" value="F:transmembrane transporter activity"/>
    <property type="evidence" value="ECO:0007669"/>
    <property type="project" value="InterPro"/>
</dbReference>
<comment type="caution">
    <text evidence="8">The sequence shown here is derived from an EMBL/GenBank/DDBJ whole genome shotgun (WGS) entry which is preliminary data.</text>
</comment>
<dbReference type="InterPro" id="IPR020846">
    <property type="entry name" value="MFS_dom"/>
</dbReference>
<sequence>MSEVRRRVTESLRGLRGDGRGWILLSIASGWLLTLGLRFLVPAVIPQVKETFVVDNATAGIAVTVVWAFYALTQFPAGLITDRIGERTALAGSLAMSAASLAFLASAPVFAVFLVGAAAFGIGSGFYGPARGTALSRAFPTRAGAAFGITLAAGSFGSAVLPLVAGVAVDELGWRVLVGGAVPLFLAVAALAYRVLPDPIDEYAETTIDTGPTFTLREALARVPDAVRDRDVLLAVLGLTFYLFAFQGLTAFLPTYLVDVEGIGQGVASGVFALLFVGGGLTQLAAGSLSDRYGTVPVLVTAAAVGALTLFAVPFVDSLAVWAVLSFLLGTRMGIAPVANSSVIAALPTDAQGASWGFLRTCFFLVSATGSAFVGAMADADLFDESFVVLGVLTACAAVCFQRLGAR</sequence>
<gene>
    <name evidence="8" type="ORF">GCM10009019_20990</name>
</gene>
<feature type="transmembrane region" description="Helical" evidence="6">
    <location>
        <begin position="110"/>
        <end position="130"/>
    </location>
</feature>
<feature type="transmembrane region" description="Helical" evidence="6">
    <location>
        <begin position="142"/>
        <end position="166"/>
    </location>
</feature>
<dbReference type="SUPFAM" id="SSF103473">
    <property type="entry name" value="MFS general substrate transporter"/>
    <property type="match status" value="1"/>
</dbReference>
<dbReference type="EMBL" id="BAAADU010000002">
    <property type="protein sequence ID" value="GAA0656771.1"/>
    <property type="molecule type" value="Genomic_DNA"/>
</dbReference>
<feature type="transmembrane region" description="Helical" evidence="6">
    <location>
        <begin position="357"/>
        <end position="375"/>
    </location>
</feature>
<keyword evidence="9" id="KW-1185">Reference proteome</keyword>
<dbReference type="Proteomes" id="UP001500194">
    <property type="component" value="Unassembled WGS sequence"/>
</dbReference>
<dbReference type="InterPro" id="IPR050189">
    <property type="entry name" value="MFS_Efflux_Transporters"/>
</dbReference>
<dbReference type="InterPro" id="IPR011701">
    <property type="entry name" value="MFS"/>
</dbReference>
<dbReference type="Gene3D" id="1.20.1250.20">
    <property type="entry name" value="MFS general substrate transporter like domains"/>
    <property type="match status" value="2"/>
</dbReference>
<evidence type="ECO:0000256" key="4">
    <source>
        <dbReference type="ARBA" id="ARBA00022989"/>
    </source>
</evidence>
<evidence type="ECO:0000313" key="8">
    <source>
        <dbReference type="EMBL" id="GAA0656771.1"/>
    </source>
</evidence>
<accession>A0AAV3T570</accession>